<proteinExistence type="predicted"/>
<gene>
    <name evidence="1" type="ORF">UFOPK2754_01635</name>
    <name evidence="2" type="ORF">UFOPK3543_01272</name>
    <name evidence="3" type="ORF">UFOPK3967_00990</name>
</gene>
<protein>
    <submittedName>
        <fullName evidence="2">Unannotated protein</fullName>
    </submittedName>
</protein>
<dbReference type="EMBL" id="CAFBOS010000046">
    <property type="protein sequence ID" value="CAB4990814.1"/>
    <property type="molecule type" value="Genomic_DNA"/>
</dbReference>
<dbReference type="EMBL" id="CAFBMH010000038">
    <property type="protein sequence ID" value="CAB4907723.1"/>
    <property type="molecule type" value="Genomic_DNA"/>
</dbReference>
<dbReference type="AlphaFoldDB" id="A0A6J7GTW6"/>
<sequence>MKAEPRNATFDAAFDAVTGAGYHRDATGQLAS</sequence>
<reference evidence="2" key="1">
    <citation type="submission" date="2020-05" db="EMBL/GenBank/DDBJ databases">
        <authorList>
            <person name="Chiriac C."/>
            <person name="Salcher M."/>
            <person name="Ghai R."/>
            <person name="Kavagutti S V."/>
        </authorList>
    </citation>
    <scope>NUCLEOTIDE SEQUENCE</scope>
</reference>
<evidence type="ECO:0000313" key="2">
    <source>
        <dbReference type="EMBL" id="CAB4907723.1"/>
    </source>
</evidence>
<accession>A0A6J7GTW6</accession>
<evidence type="ECO:0000313" key="1">
    <source>
        <dbReference type="EMBL" id="CAB4748036.1"/>
    </source>
</evidence>
<organism evidence="2">
    <name type="scientific">freshwater metagenome</name>
    <dbReference type="NCBI Taxonomy" id="449393"/>
    <lineage>
        <taxon>unclassified sequences</taxon>
        <taxon>metagenomes</taxon>
        <taxon>ecological metagenomes</taxon>
    </lineage>
</organism>
<dbReference type="EMBL" id="CAEZYR010000056">
    <property type="protein sequence ID" value="CAB4748036.1"/>
    <property type="molecule type" value="Genomic_DNA"/>
</dbReference>
<evidence type="ECO:0000313" key="3">
    <source>
        <dbReference type="EMBL" id="CAB4990814.1"/>
    </source>
</evidence>
<name>A0A6J7GTW6_9ZZZZ</name>